<gene>
    <name evidence="3" type="ORF">ALC62_13520</name>
</gene>
<dbReference type="PANTHER" id="PTHR33309">
    <property type="entry name" value="KERATIN, ULTRA HIGH-SULFUR MATRIX PROTEIN-LIKE"/>
    <property type="match status" value="1"/>
</dbReference>
<dbReference type="Proteomes" id="UP000078542">
    <property type="component" value="Unassembled WGS sequence"/>
</dbReference>
<organism evidence="3 4">
    <name type="scientific">Cyphomyrmex costatus</name>
    <dbReference type="NCBI Taxonomy" id="456900"/>
    <lineage>
        <taxon>Eukaryota</taxon>
        <taxon>Metazoa</taxon>
        <taxon>Ecdysozoa</taxon>
        <taxon>Arthropoda</taxon>
        <taxon>Hexapoda</taxon>
        <taxon>Insecta</taxon>
        <taxon>Pterygota</taxon>
        <taxon>Neoptera</taxon>
        <taxon>Endopterygota</taxon>
        <taxon>Hymenoptera</taxon>
        <taxon>Apocrita</taxon>
        <taxon>Aculeata</taxon>
        <taxon>Formicoidea</taxon>
        <taxon>Formicidae</taxon>
        <taxon>Myrmicinae</taxon>
        <taxon>Cyphomyrmex</taxon>
    </lineage>
</organism>
<name>A0A151I9T6_9HYME</name>
<feature type="domain" description="Mutator-like transposase" evidence="2">
    <location>
        <begin position="57"/>
        <end position="414"/>
    </location>
</feature>
<feature type="region of interest" description="Disordered" evidence="1">
    <location>
        <begin position="1"/>
        <end position="23"/>
    </location>
</feature>
<accession>A0A151I9T6</accession>
<dbReference type="AlphaFoldDB" id="A0A151I9T6"/>
<evidence type="ECO:0000256" key="1">
    <source>
        <dbReference type="SAM" id="MobiDB-lite"/>
    </source>
</evidence>
<keyword evidence="4" id="KW-1185">Reference proteome</keyword>
<evidence type="ECO:0000313" key="4">
    <source>
        <dbReference type="Proteomes" id="UP000078542"/>
    </source>
</evidence>
<sequence>MGGSKGNKASNTHPSRVKKRKFHGNRHSIEQDTQFTSASAKKIGRFDVKVPVASNFGYCIIEFVSVFSALSASVICKDCKSEVAFSKSSLRGLGFNILLECKCDKQTKIKSCSLVGSACEINRRIVFAMRMLGVGHQGLNLFCGLMDICQGIGNSTYASILENIHIAASTVYDSIISFAATEEKDLNERAGNIRNNLTVSGDGTWKKRGFSSLFGVSTLIGKFTGKTLDSKVKSSFCATCNLWKGKKDSDPVAYETWFKNHQEECTANHTGSSGKMEIDAIVEMFQRSEDKHDAKYVTYVGDGDSKTFKGILNAEPYEDLLVIKKECVGHVEKRMGTRLRNAKKNNKGMGGKGAGKLTDKLINELTKFYGLAIRRHPDSVEEMRKEIWATFFHKSSSDENPQHQNCPEGAESWCKWQQAAANGELNQFRHDKPPLTPAVQAAIRSIYEELSKDELLHRCLGSETQNNNESLNSLIWTFASKHLHSGPKIVEIATFLATAIFNEGFEAVIKIMNVMGCPIGNEAHNYTQRRNEERVARSERRMSDVVRQTRMDARSDHAALNDFYEEQEGVLYGPGIAD</sequence>
<dbReference type="InterPro" id="IPR049012">
    <property type="entry name" value="Mutator_transp_dom"/>
</dbReference>
<evidence type="ECO:0000259" key="2">
    <source>
        <dbReference type="Pfam" id="PF20700"/>
    </source>
</evidence>
<dbReference type="PANTHER" id="PTHR33309:SF3">
    <property type="entry name" value="CCHC-TYPE DOMAIN-CONTAINING PROTEIN"/>
    <property type="match status" value="1"/>
</dbReference>
<reference evidence="3 4" key="1">
    <citation type="submission" date="2016-03" db="EMBL/GenBank/DDBJ databases">
        <title>Cyphomyrmex costatus WGS genome.</title>
        <authorList>
            <person name="Nygaard S."/>
            <person name="Hu H."/>
            <person name="Boomsma J."/>
            <person name="Zhang G."/>
        </authorList>
    </citation>
    <scope>NUCLEOTIDE SEQUENCE [LARGE SCALE GENOMIC DNA]</scope>
    <source>
        <strain evidence="3">MS0001</strain>
        <tissue evidence="3">Whole body</tissue>
    </source>
</reference>
<evidence type="ECO:0000313" key="3">
    <source>
        <dbReference type="EMBL" id="KYM95830.1"/>
    </source>
</evidence>
<proteinExistence type="predicted"/>
<dbReference type="Pfam" id="PF20700">
    <property type="entry name" value="Mutator"/>
    <property type="match status" value="1"/>
</dbReference>
<dbReference type="EMBL" id="KQ978265">
    <property type="protein sequence ID" value="KYM95830.1"/>
    <property type="molecule type" value="Genomic_DNA"/>
</dbReference>
<protein>
    <recommendedName>
        <fullName evidence="2">Mutator-like transposase domain-containing protein</fullName>
    </recommendedName>
</protein>